<dbReference type="RefSeq" id="WP_290206261.1">
    <property type="nucleotide sequence ID" value="NZ_JASDDK010000002.1"/>
</dbReference>
<comment type="similarity">
    <text evidence="2">Belongs to the catalase family. HPII subfamily.</text>
</comment>
<evidence type="ECO:0000256" key="4">
    <source>
        <dbReference type="ARBA" id="ARBA00022559"/>
    </source>
</evidence>
<keyword evidence="7 10" id="KW-0560">Oxidoreductase</keyword>
<accession>A0ABT7ZUD2</accession>
<evidence type="ECO:0000259" key="13">
    <source>
        <dbReference type="SMART" id="SM01060"/>
    </source>
</evidence>
<organism evidence="14 15">
    <name type="scientific">Winogradskyella bathintestinalis</name>
    <dbReference type="NCBI Taxonomy" id="3035208"/>
    <lineage>
        <taxon>Bacteria</taxon>
        <taxon>Pseudomonadati</taxon>
        <taxon>Bacteroidota</taxon>
        <taxon>Flavobacteriia</taxon>
        <taxon>Flavobacteriales</taxon>
        <taxon>Flavobacteriaceae</taxon>
        <taxon>Winogradskyella</taxon>
    </lineage>
</organism>
<dbReference type="CDD" id="cd08155">
    <property type="entry name" value="catalase_clade_2"/>
    <property type="match status" value="1"/>
</dbReference>
<keyword evidence="15" id="KW-1185">Reference proteome</keyword>
<dbReference type="InterPro" id="IPR018028">
    <property type="entry name" value="Catalase"/>
</dbReference>
<evidence type="ECO:0000256" key="10">
    <source>
        <dbReference type="PIRNR" id="PIRNR038927"/>
    </source>
</evidence>
<dbReference type="PANTHER" id="PTHR42821:SF1">
    <property type="entry name" value="CATALASE-B"/>
    <property type="match status" value="1"/>
</dbReference>
<sequence length="710" mass="80350">MAKKNNSESKKTKDLKQFEKDAKDKVMTTNQGLKINDTNNSLKSGERGSTLLEDFLLREKITHFDHERIPERIVHARGSAAHGYFELYDSIEKYSKAGIFTDTNRKTPVFARFSTVAGSKGSPDLARDVRGFAVKFYTEEGTWDLVGNNMPIFFIQDAMKFPDLIHAVKPEPNNEIPQAASAHDTFYDFISRTTETLHNHIWAMSDRAIPRSLRMMEGFGIHTFRLINSKNESHFVKFHWKPKLGAHSVTWDEAVKINGADADFHRRDLWEAIEAGQFPEWELGIQVVAEEDEHKFDFDLLDPTKLIPEEMVPVEIIGKMTLNKNPENFFAETEQVAFLPGHIVPGIDFTNDPLLQGRLFSYRDTQLSRLGSPNFHQIPINRPITNTHNNQRDGHMQMDIPKGQTAYFPNSLGGGCPHLAKMSEGAFHSYEERIDAKKIRTRSESFSDHYSQPALFYRSLADWEKEHVADAYTFELGKCTHKSIKERMLYQIAQIDSDLAKKVAKGLGLNVPENIEQPVNQAIGADDNSGKQQPPKKKNYLERDNALSQAHTKFDSIATRQIAVLVAEGFSMSDYKSMKKALEAGDAMVKLIAPHGGTVKCDENMDHDVDASIMTTESVLFDAIYIPGGQQSIDKLKDEPKYKKFINEAFKHCKAIAVANEGEHLIDDTFVGDYKDDKAIFINAKPEAFIDAIAKHRNWERMPIAAKVPA</sequence>
<evidence type="ECO:0000256" key="1">
    <source>
        <dbReference type="ARBA" id="ARBA00001971"/>
    </source>
</evidence>
<evidence type="ECO:0000256" key="12">
    <source>
        <dbReference type="SAM" id="MobiDB-lite"/>
    </source>
</evidence>
<dbReference type="PRINTS" id="PR00067">
    <property type="entry name" value="CATALASE"/>
</dbReference>
<dbReference type="PROSITE" id="PS00437">
    <property type="entry name" value="CATALASE_1"/>
    <property type="match status" value="1"/>
</dbReference>
<dbReference type="SUPFAM" id="SSF56634">
    <property type="entry name" value="Heme-dependent catalase-like"/>
    <property type="match status" value="1"/>
</dbReference>
<dbReference type="InterPro" id="IPR043156">
    <property type="entry name" value="Catalase_clade2_helical"/>
</dbReference>
<evidence type="ECO:0000256" key="2">
    <source>
        <dbReference type="ARBA" id="ARBA00010660"/>
    </source>
</evidence>
<dbReference type="InterPro" id="IPR041399">
    <property type="entry name" value="Catalase_large_C"/>
</dbReference>
<dbReference type="Gene3D" id="3.40.50.880">
    <property type="match status" value="1"/>
</dbReference>
<dbReference type="PROSITE" id="PS00438">
    <property type="entry name" value="CATALASE_2"/>
    <property type="match status" value="1"/>
</dbReference>
<feature type="region of interest" description="Disordered" evidence="12">
    <location>
        <begin position="1"/>
        <end position="23"/>
    </location>
</feature>
<evidence type="ECO:0000256" key="7">
    <source>
        <dbReference type="ARBA" id="ARBA00023002"/>
    </source>
</evidence>
<dbReference type="Gene3D" id="2.40.180.10">
    <property type="entry name" value="Catalase core domain"/>
    <property type="match status" value="1"/>
</dbReference>
<keyword evidence="6 10" id="KW-0479">Metal-binding</keyword>
<name>A0ABT7ZUD2_9FLAO</name>
<feature type="domain" description="Catalase core" evidence="13">
    <location>
        <begin position="28"/>
        <end position="416"/>
    </location>
</feature>
<keyword evidence="9 10" id="KW-0376">Hydrogen peroxide</keyword>
<dbReference type="SUPFAM" id="SSF52317">
    <property type="entry name" value="Class I glutamine amidotransferase-like"/>
    <property type="match status" value="1"/>
</dbReference>
<dbReference type="Gene3D" id="1.20.1370.20">
    <property type="match status" value="1"/>
</dbReference>
<evidence type="ECO:0000256" key="5">
    <source>
        <dbReference type="ARBA" id="ARBA00022617"/>
    </source>
</evidence>
<dbReference type="PROSITE" id="PS51402">
    <property type="entry name" value="CATALASE_3"/>
    <property type="match status" value="1"/>
</dbReference>
<dbReference type="InterPro" id="IPR020835">
    <property type="entry name" value="Catalase_sf"/>
</dbReference>
<keyword evidence="8 10" id="KW-0408">Iron</keyword>
<dbReference type="Pfam" id="PF06628">
    <property type="entry name" value="Catalase-rel"/>
    <property type="match status" value="1"/>
</dbReference>
<evidence type="ECO:0000256" key="11">
    <source>
        <dbReference type="RuleBase" id="RU000498"/>
    </source>
</evidence>
<proteinExistence type="inferred from homology"/>
<keyword evidence="5 10" id="KW-0349">Heme</keyword>
<dbReference type="InterPro" id="IPR024708">
    <property type="entry name" value="Catalase_AS"/>
</dbReference>
<dbReference type="InterPro" id="IPR011614">
    <property type="entry name" value="Catalase_core"/>
</dbReference>
<evidence type="ECO:0000313" key="15">
    <source>
        <dbReference type="Proteomes" id="UP001231197"/>
    </source>
</evidence>
<evidence type="ECO:0000256" key="9">
    <source>
        <dbReference type="ARBA" id="ARBA00023324"/>
    </source>
</evidence>
<dbReference type="PIRSF" id="PIRSF038927">
    <property type="entry name" value="Catalase_clade2"/>
    <property type="match status" value="1"/>
</dbReference>
<keyword evidence="4 10" id="KW-0575">Peroxidase</keyword>
<dbReference type="Proteomes" id="UP001231197">
    <property type="component" value="Unassembled WGS sequence"/>
</dbReference>
<protein>
    <recommendedName>
        <fullName evidence="3 10">Catalase</fullName>
        <ecNumber evidence="3 10">1.11.1.6</ecNumber>
    </recommendedName>
</protein>
<dbReference type="InterPro" id="IPR010582">
    <property type="entry name" value="Catalase_immune_responsive"/>
</dbReference>
<comment type="catalytic activity">
    <reaction evidence="10 11">
        <text>2 H2O2 = O2 + 2 H2O</text>
        <dbReference type="Rhea" id="RHEA:20309"/>
        <dbReference type="ChEBI" id="CHEBI:15377"/>
        <dbReference type="ChEBI" id="CHEBI:15379"/>
        <dbReference type="ChEBI" id="CHEBI:16240"/>
        <dbReference type="EC" id="1.11.1.6"/>
    </reaction>
</comment>
<dbReference type="Pfam" id="PF00199">
    <property type="entry name" value="Catalase"/>
    <property type="match status" value="1"/>
</dbReference>
<dbReference type="EMBL" id="JASDDK010000002">
    <property type="protein sequence ID" value="MDN3492569.1"/>
    <property type="molecule type" value="Genomic_DNA"/>
</dbReference>
<comment type="cofactor">
    <cofactor evidence="1 10">
        <name>heme</name>
        <dbReference type="ChEBI" id="CHEBI:30413"/>
    </cofactor>
</comment>
<dbReference type="PANTHER" id="PTHR42821">
    <property type="entry name" value="CATALASE"/>
    <property type="match status" value="1"/>
</dbReference>
<evidence type="ECO:0000256" key="6">
    <source>
        <dbReference type="ARBA" id="ARBA00022723"/>
    </source>
</evidence>
<comment type="caution">
    <text evidence="14">The sequence shown here is derived from an EMBL/GenBank/DDBJ whole genome shotgun (WGS) entry which is preliminary data.</text>
</comment>
<evidence type="ECO:0000256" key="8">
    <source>
        <dbReference type="ARBA" id="ARBA00023004"/>
    </source>
</evidence>
<dbReference type="GO" id="GO:0004096">
    <property type="term" value="F:catalase activity"/>
    <property type="evidence" value="ECO:0007669"/>
    <property type="project" value="UniProtKB-EC"/>
</dbReference>
<dbReference type="InterPro" id="IPR029062">
    <property type="entry name" value="Class_I_gatase-like"/>
</dbReference>
<comment type="function">
    <text evidence="10">Decomposes hydrogen peroxide into water and oxygen; serves to protect cells from the toxic effects of hydrogen peroxide.</text>
</comment>
<dbReference type="SMART" id="SM01060">
    <property type="entry name" value="Catalase"/>
    <property type="match status" value="1"/>
</dbReference>
<dbReference type="InterPro" id="IPR002226">
    <property type="entry name" value="Catalase_haem_BS"/>
</dbReference>
<evidence type="ECO:0000313" key="14">
    <source>
        <dbReference type="EMBL" id="MDN3492569.1"/>
    </source>
</evidence>
<gene>
    <name evidence="14" type="ORF">QMA06_07545</name>
</gene>
<reference evidence="14 15" key="1">
    <citation type="journal article" date="2023" name="Int. J. Syst. Evol. Microbiol.">
        <title>Winogradskyella bathintestinalis sp. nov., isolated from the intestine of the deep-sea loosejaw dragonfish, Malacosteus niger.</title>
        <authorList>
            <person name="Uniacke-Lowe S."/>
            <person name="Johnson C.N."/>
            <person name="Stanton C."/>
            <person name="Hill C."/>
            <person name="Ross P."/>
        </authorList>
    </citation>
    <scope>NUCLEOTIDE SEQUENCE [LARGE SCALE GENOMIC DNA]</scope>
    <source>
        <strain evidence="14 15">APC 3343</strain>
    </source>
</reference>
<dbReference type="InterPro" id="IPR024712">
    <property type="entry name" value="Catalase_clade2"/>
</dbReference>
<dbReference type="EC" id="1.11.1.6" evidence="3 10"/>
<evidence type="ECO:0000256" key="3">
    <source>
        <dbReference type="ARBA" id="ARBA00012314"/>
    </source>
</evidence>
<dbReference type="CDD" id="cd03132">
    <property type="entry name" value="GATase1_catalase"/>
    <property type="match status" value="1"/>
</dbReference>
<dbReference type="Pfam" id="PF18011">
    <property type="entry name" value="Catalase_C"/>
    <property type="match status" value="1"/>
</dbReference>